<keyword evidence="4" id="KW-0677">Repeat</keyword>
<feature type="domain" description="KaiC" evidence="9">
    <location>
        <begin position="19"/>
        <end position="258"/>
    </location>
</feature>
<feature type="coiled-coil region" evidence="7">
    <location>
        <begin position="515"/>
        <end position="549"/>
    </location>
</feature>
<keyword evidence="5" id="KW-0418">Kinase</keyword>
<proteinExistence type="predicted"/>
<dbReference type="NCBIfam" id="NF006799">
    <property type="entry name" value="PRK09302.1"/>
    <property type="match status" value="1"/>
</dbReference>
<dbReference type="InterPro" id="IPR047221">
    <property type="entry name" value="KaiC_N"/>
</dbReference>
<dbReference type="EMBL" id="FXTN01000013">
    <property type="protein sequence ID" value="SMO96429.1"/>
    <property type="molecule type" value="Genomic_DNA"/>
</dbReference>
<dbReference type="GO" id="GO:0004674">
    <property type="term" value="F:protein serine/threonine kinase activity"/>
    <property type="evidence" value="ECO:0007669"/>
    <property type="project" value="UniProtKB-EC"/>
</dbReference>
<dbReference type="PANTHER" id="PTHR42926">
    <property type="match status" value="1"/>
</dbReference>
<dbReference type="PANTHER" id="PTHR42926:SF1">
    <property type="entry name" value="CIRCADIAN CLOCK OSCILLATOR PROTEIN KAIC 1"/>
    <property type="match status" value="1"/>
</dbReference>
<accession>A0A521FJZ3</accession>
<dbReference type="AlphaFoldDB" id="A0A521FJZ3"/>
<dbReference type="SMART" id="SM00382">
    <property type="entry name" value="AAA"/>
    <property type="match status" value="2"/>
</dbReference>
<dbReference type="Pfam" id="PF06745">
    <property type="entry name" value="ATPase"/>
    <property type="match status" value="2"/>
</dbReference>
<dbReference type="PROSITE" id="PS51146">
    <property type="entry name" value="KAIC"/>
    <property type="match status" value="2"/>
</dbReference>
<dbReference type="EC" id="2.7.11.1" evidence="1"/>
<keyword evidence="2" id="KW-0597">Phosphoprotein</keyword>
<dbReference type="PIRSF" id="PIRSF039117">
    <property type="entry name" value="KaiC"/>
    <property type="match status" value="1"/>
</dbReference>
<feature type="region of interest" description="Disordered" evidence="8">
    <location>
        <begin position="557"/>
        <end position="577"/>
    </location>
</feature>
<gene>
    <name evidence="10" type="ORF">SAMN06265348_11369</name>
</gene>
<dbReference type="InterPro" id="IPR027417">
    <property type="entry name" value="P-loop_NTPase"/>
</dbReference>
<dbReference type="InterPro" id="IPR030665">
    <property type="entry name" value="KaiC"/>
</dbReference>
<sequence length="577" mass="64245">MSSTQSLPDNGNTLLNTLPKTPSGISGLDQITMGGLPTGRPTLICGSTGCGKTLFSLEFLIRGAQEYGEAGVFMAFEEKPQELAMNVASLGFDLNKLQEEKKIKVDYVHIDRSEIEETGEYDLEGLFIRLGYAIDTIGAKRVVLDTIENLFAGLTDLGILRAELRRLFGWLKEKGVTAIITGEQGEKTLTRQGLEEYVSDCVILLDHRIINQISTRRLRIIKYRGTLHGTNEYPFLIDEEGISVLPVTSLQLDKPVSSESIPTGIPALNEMLSAGGFFRGSSVLVSGTAGTGKTSMSASFINQACKDGLRCLYFAFEESPLQIMRNMHSIGMDLQSHIDAGLLKFYASRPTLYGLEMHLVAIHKAIKKFQPQVVVLDPITNLITIGSVSEVKAMLVRLIDFLQEQQITVMFTALTLNNIVNEQTDEGVSSLVDAWILIKDIEMNGERNKGLYVMKSRGMKHSNQIREFVISENGLDLMDVYLGPEGILTGSAREAHRLEEQTGKVLHTHTLDRIDRELQRKRKVLESKIDSLRTEFESTEDELNKIYTEEEIRKDVLSQTREKMTSYRSNSSSSASE</sequence>
<evidence type="ECO:0000313" key="10">
    <source>
        <dbReference type="EMBL" id="SMO96429.1"/>
    </source>
</evidence>
<dbReference type="InterPro" id="IPR051347">
    <property type="entry name" value="Circadian_clock_KaiC-rel"/>
</dbReference>
<feature type="region of interest" description="Disordered" evidence="8">
    <location>
        <begin position="1"/>
        <end position="21"/>
    </location>
</feature>
<dbReference type="SUPFAM" id="SSF52540">
    <property type="entry name" value="P-loop containing nucleoside triphosphate hydrolases"/>
    <property type="match status" value="2"/>
</dbReference>
<evidence type="ECO:0000256" key="2">
    <source>
        <dbReference type="ARBA" id="ARBA00022553"/>
    </source>
</evidence>
<evidence type="ECO:0000259" key="9">
    <source>
        <dbReference type="PROSITE" id="PS51146"/>
    </source>
</evidence>
<dbReference type="CDD" id="cd19484">
    <property type="entry name" value="KaiC_C"/>
    <property type="match status" value="1"/>
</dbReference>
<evidence type="ECO:0000256" key="6">
    <source>
        <dbReference type="ARBA" id="ARBA00022801"/>
    </source>
</evidence>
<name>A0A521FJZ3_9SPHI</name>
<dbReference type="OrthoDB" id="9783783at2"/>
<evidence type="ECO:0000256" key="3">
    <source>
        <dbReference type="ARBA" id="ARBA00022679"/>
    </source>
</evidence>
<dbReference type="InterPro" id="IPR010624">
    <property type="entry name" value="KaiC_dom"/>
</dbReference>
<evidence type="ECO:0000256" key="8">
    <source>
        <dbReference type="SAM" id="MobiDB-lite"/>
    </source>
</evidence>
<dbReference type="CDD" id="cd19485">
    <property type="entry name" value="KaiC-N"/>
    <property type="match status" value="1"/>
</dbReference>
<keyword evidence="7" id="KW-0175">Coiled coil</keyword>
<dbReference type="GO" id="GO:0005524">
    <property type="term" value="F:ATP binding"/>
    <property type="evidence" value="ECO:0007669"/>
    <property type="project" value="InterPro"/>
</dbReference>
<organism evidence="10 11">
    <name type="scientific">Pedobacter westerhofensis</name>
    <dbReference type="NCBI Taxonomy" id="425512"/>
    <lineage>
        <taxon>Bacteria</taxon>
        <taxon>Pseudomonadati</taxon>
        <taxon>Bacteroidota</taxon>
        <taxon>Sphingobacteriia</taxon>
        <taxon>Sphingobacteriales</taxon>
        <taxon>Sphingobacteriaceae</taxon>
        <taxon>Pedobacter</taxon>
    </lineage>
</organism>
<protein>
    <recommendedName>
        <fullName evidence="1">non-specific serine/threonine protein kinase</fullName>
        <ecNumber evidence="1">2.7.11.1</ecNumber>
    </recommendedName>
</protein>
<evidence type="ECO:0000256" key="5">
    <source>
        <dbReference type="ARBA" id="ARBA00022777"/>
    </source>
</evidence>
<dbReference type="Gene3D" id="3.40.50.300">
    <property type="entry name" value="P-loop containing nucleotide triphosphate hydrolases"/>
    <property type="match status" value="2"/>
</dbReference>
<evidence type="ECO:0000256" key="4">
    <source>
        <dbReference type="ARBA" id="ARBA00022737"/>
    </source>
</evidence>
<dbReference type="InterPro" id="IPR047222">
    <property type="entry name" value="KaiC_C"/>
</dbReference>
<evidence type="ECO:0000256" key="1">
    <source>
        <dbReference type="ARBA" id="ARBA00012513"/>
    </source>
</evidence>
<dbReference type="InterPro" id="IPR014774">
    <property type="entry name" value="KaiC-like_dom"/>
</dbReference>
<evidence type="ECO:0000256" key="7">
    <source>
        <dbReference type="SAM" id="Coils"/>
    </source>
</evidence>
<dbReference type="GO" id="GO:0016787">
    <property type="term" value="F:hydrolase activity"/>
    <property type="evidence" value="ECO:0007669"/>
    <property type="project" value="UniProtKB-KW"/>
</dbReference>
<evidence type="ECO:0000313" key="11">
    <source>
        <dbReference type="Proteomes" id="UP000320300"/>
    </source>
</evidence>
<feature type="domain" description="KaiC" evidence="9">
    <location>
        <begin position="259"/>
        <end position="491"/>
    </location>
</feature>
<dbReference type="Proteomes" id="UP000320300">
    <property type="component" value="Unassembled WGS sequence"/>
</dbReference>
<reference evidence="10 11" key="1">
    <citation type="submission" date="2017-05" db="EMBL/GenBank/DDBJ databases">
        <authorList>
            <person name="Varghese N."/>
            <person name="Submissions S."/>
        </authorList>
    </citation>
    <scope>NUCLEOTIDE SEQUENCE [LARGE SCALE GENOMIC DNA]</scope>
    <source>
        <strain evidence="10 11">DSM 19036</strain>
    </source>
</reference>
<keyword evidence="6" id="KW-0378">Hydrolase</keyword>
<feature type="compositionally biased region" description="Low complexity" evidence="8">
    <location>
        <begin position="566"/>
        <end position="577"/>
    </location>
</feature>
<keyword evidence="3" id="KW-0808">Transferase</keyword>
<dbReference type="RefSeq" id="WP_142530500.1">
    <property type="nucleotide sequence ID" value="NZ_CBCSJO010000012.1"/>
</dbReference>
<keyword evidence="11" id="KW-1185">Reference proteome</keyword>
<dbReference type="InterPro" id="IPR003593">
    <property type="entry name" value="AAA+_ATPase"/>
</dbReference>